<dbReference type="EMBL" id="JACIIZ010000004">
    <property type="protein sequence ID" value="MBB6251383.1"/>
    <property type="molecule type" value="Genomic_DNA"/>
</dbReference>
<evidence type="ECO:0000313" key="2">
    <source>
        <dbReference type="EMBL" id="MBB6251383.1"/>
    </source>
</evidence>
<dbReference type="AlphaFoldDB" id="A0A7X0EC90"/>
<accession>A0A7X0EC90</accession>
<evidence type="ECO:0000313" key="3">
    <source>
        <dbReference type="Proteomes" id="UP000539175"/>
    </source>
</evidence>
<sequence>MNIVPYVKQHQEALGLAQQLQKKLEESPAPVQEIVEILIELSGKLNFHLSMEDKFVYPKAVTSANIDLQSTAKRMQAEMLGIADAFAQYVAVWNSNSISKDLSKFASETTSILTALKKRIELEEREFYPLVREHL</sequence>
<name>A0A7X0EC90_9PROT</name>
<comment type="caution">
    <text evidence="2">The sequence shown here is derived from an EMBL/GenBank/DDBJ whole genome shotgun (WGS) entry which is preliminary data.</text>
</comment>
<gene>
    <name evidence="2" type="ORF">FHS74_001928</name>
</gene>
<dbReference type="Gene3D" id="1.20.120.520">
    <property type="entry name" value="nmb1532 protein domain like"/>
    <property type="match status" value="1"/>
</dbReference>
<dbReference type="Proteomes" id="UP000539175">
    <property type="component" value="Unassembled WGS sequence"/>
</dbReference>
<proteinExistence type="predicted"/>
<protein>
    <submittedName>
        <fullName evidence="2">Hemerythrin-like domain-containing protein</fullName>
    </submittedName>
</protein>
<organism evidence="2 3">
    <name type="scientific">Nitrospirillum iridis</name>
    <dbReference type="NCBI Taxonomy" id="765888"/>
    <lineage>
        <taxon>Bacteria</taxon>
        <taxon>Pseudomonadati</taxon>
        <taxon>Pseudomonadota</taxon>
        <taxon>Alphaproteobacteria</taxon>
        <taxon>Rhodospirillales</taxon>
        <taxon>Azospirillaceae</taxon>
        <taxon>Nitrospirillum</taxon>
    </lineage>
</organism>
<dbReference type="Pfam" id="PF01814">
    <property type="entry name" value="Hemerythrin"/>
    <property type="match status" value="1"/>
</dbReference>
<feature type="domain" description="Hemerythrin-like" evidence="1">
    <location>
        <begin position="8"/>
        <end position="131"/>
    </location>
</feature>
<dbReference type="RefSeq" id="WP_184799791.1">
    <property type="nucleotide sequence ID" value="NZ_JACIIZ010000004.1"/>
</dbReference>
<keyword evidence="3" id="KW-1185">Reference proteome</keyword>
<dbReference type="InterPro" id="IPR012312">
    <property type="entry name" value="Hemerythrin-like"/>
</dbReference>
<evidence type="ECO:0000259" key="1">
    <source>
        <dbReference type="Pfam" id="PF01814"/>
    </source>
</evidence>
<reference evidence="2 3" key="1">
    <citation type="submission" date="2020-08" db="EMBL/GenBank/DDBJ databases">
        <title>Genomic Encyclopedia of Type Strains, Phase IV (KMG-IV): sequencing the most valuable type-strain genomes for metagenomic binning, comparative biology and taxonomic classification.</title>
        <authorList>
            <person name="Goeker M."/>
        </authorList>
    </citation>
    <scope>NUCLEOTIDE SEQUENCE [LARGE SCALE GENOMIC DNA]</scope>
    <source>
        <strain evidence="2 3">DSM 22198</strain>
    </source>
</reference>